<protein>
    <submittedName>
        <fullName evidence="1">Uncharacterized protein</fullName>
    </submittedName>
</protein>
<organism evidence="1 3">
    <name type="scientific">Didymodactylos carnosus</name>
    <dbReference type="NCBI Taxonomy" id="1234261"/>
    <lineage>
        <taxon>Eukaryota</taxon>
        <taxon>Metazoa</taxon>
        <taxon>Spiralia</taxon>
        <taxon>Gnathifera</taxon>
        <taxon>Rotifera</taxon>
        <taxon>Eurotatoria</taxon>
        <taxon>Bdelloidea</taxon>
        <taxon>Philodinida</taxon>
        <taxon>Philodinidae</taxon>
        <taxon>Didymodactylos</taxon>
    </lineage>
</organism>
<evidence type="ECO:0000313" key="1">
    <source>
        <dbReference type="EMBL" id="CAF0909033.1"/>
    </source>
</evidence>
<accession>A0A8S2DFL5</accession>
<dbReference type="PANTHER" id="PTHR31469">
    <property type="entry name" value="OS07G0633600 PROTEIN"/>
    <property type="match status" value="1"/>
</dbReference>
<dbReference type="GO" id="GO:0005794">
    <property type="term" value="C:Golgi apparatus"/>
    <property type="evidence" value="ECO:0007669"/>
    <property type="project" value="TreeGrafter"/>
</dbReference>
<sequence length="259" mass="30654">LAEPYKMRHQRLNIICQIAIAQYLNMKMILPKTICIPKQHTSTFFFPTSSSRRSVLTESILNTHLLKKHLNIVSTQSTDLLSSNLIVQYNIKNIPVLKNNSYRYWYDLCRSKVYNKTEISKIFRKYQYPQYLIDISNKIIKQIQQRSPYTSIHVRRGDKVNKKLNYCTHPEMIRKKLNFMNITNGTIYIATNEYKSNYFTQLNQWYNVYTIKDFESLIFDKATKQNSYALLIIDELVINNSKIKISTFKEPNVDAFLCS</sequence>
<dbReference type="Gene3D" id="3.40.50.11350">
    <property type="match status" value="1"/>
</dbReference>
<evidence type="ECO:0000313" key="3">
    <source>
        <dbReference type="Proteomes" id="UP000677228"/>
    </source>
</evidence>
<dbReference type="EMBL" id="CAJOBA010003641">
    <property type="protein sequence ID" value="CAF3688348.1"/>
    <property type="molecule type" value="Genomic_DNA"/>
</dbReference>
<dbReference type="Proteomes" id="UP000682733">
    <property type="component" value="Unassembled WGS sequence"/>
</dbReference>
<dbReference type="AlphaFoldDB" id="A0A8S2DFL5"/>
<name>A0A8S2DFL5_9BILA</name>
<comment type="caution">
    <text evidence="1">The sequence shown here is derived from an EMBL/GenBank/DDBJ whole genome shotgun (WGS) entry which is preliminary data.</text>
</comment>
<reference evidence="1" key="1">
    <citation type="submission" date="2021-02" db="EMBL/GenBank/DDBJ databases">
        <authorList>
            <person name="Nowell W R."/>
        </authorList>
    </citation>
    <scope>NUCLEOTIDE SEQUENCE</scope>
</reference>
<dbReference type="EMBL" id="CAJNOK010003640">
    <property type="protein sequence ID" value="CAF0909033.1"/>
    <property type="molecule type" value="Genomic_DNA"/>
</dbReference>
<evidence type="ECO:0000313" key="2">
    <source>
        <dbReference type="EMBL" id="CAF3688348.1"/>
    </source>
</evidence>
<feature type="non-terminal residue" evidence="1">
    <location>
        <position position="1"/>
    </location>
</feature>
<dbReference type="Proteomes" id="UP000677228">
    <property type="component" value="Unassembled WGS sequence"/>
</dbReference>
<dbReference type="PANTHER" id="PTHR31469:SF4">
    <property type="entry name" value="O-FUCOSYLTRANSFERASE FAMILY PROTEIN"/>
    <property type="match status" value="1"/>
</dbReference>
<proteinExistence type="predicted"/>
<gene>
    <name evidence="1" type="ORF">OVA965_LOCUS10023</name>
    <name evidence="2" type="ORF">TMI583_LOCUS10019</name>
</gene>